<dbReference type="PANTHER" id="PTHR13260">
    <property type="entry name" value="ANAPHASE PROMOTING COMPLEX SUBUNIT 4 APC4"/>
    <property type="match status" value="1"/>
</dbReference>
<feature type="domain" description="Anaphase-promoting complex subunit 4-like WD40" evidence="5">
    <location>
        <begin position="17"/>
        <end position="103"/>
    </location>
</feature>
<dbReference type="VEuPathDB" id="TrichDB:TVAGG3_0922040"/>
<accession>A2G8I9</accession>
<dbReference type="GO" id="GO:0070979">
    <property type="term" value="P:protein K11-linked ubiquitination"/>
    <property type="evidence" value="ECO:0000318"/>
    <property type="project" value="GO_Central"/>
</dbReference>
<evidence type="ECO:0000313" key="6">
    <source>
        <dbReference type="EMBL" id="EAX86529.1"/>
    </source>
</evidence>
<evidence type="ECO:0000313" key="7">
    <source>
        <dbReference type="Proteomes" id="UP000001542"/>
    </source>
</evidence>
<dbReference type="GO" id="GO:0034399">
    <property type="term" value="C:nuclear periphery"/>
    <property type="evidence" value="ECO:0000318"/>
    <property type="project" value="GO_Central"/>
</dbReference>
<dbReference type="EMBL" id="DS114627">
    <property type="protein sequence ID" value="EAX86529.1"/>
    <property type="molecule type" value="Genomic_DNA"/>
</dbReference>
<evidence type="ECO:0000256" key="4">
    <source>
        <dbReference type="ARBA" id="ARBA00023306"/>
    </source>
</evidence>
<dbReference type="RefSeq" id="XP_001299459.1">
    <property type="nucleotide sequence ID" value="XM_001299458.1"/>
</dbReference>
<dbReference type="GO" id="GO:0031145">
    <property type="term" value="P:anaphase-promoting complex-dependent catabolic process"/>
    <property type="evidence" value="ECO:0000318"/>
    <property type="project" value="GO_Central"/>
</dbReference>
<dbReference type="Proteomes" id="UP000001542">
    <property type="component" value="Unassembled WGS sequence"/>
</dbReference>
<sequence>MLDSFKTGSLQDHSKLVKWSDKRDIVAICYSGSDSIVELRRMDWTRVNQIVLNSKATHLCFSPDGKSILIATENHNLYQYDIETTKIISSNRFNFEITAIAFAEYNEISLIGVGLANNTVTIFSDSHFALSCCHLEQNAIELSIQYDNVYILHEDYITIQVFKLEFLHLEYNLIKTVSDSLSSFWLHTQIIKNSIKEFDDKWQVFWNELKDLSENSAKFSKCFLLGQQFERPISETRLVHVKKQVEELISQLRDIIASNVVPALLQSDKSCQQVALAIKIFPRDIGLTLQYEKSIPQLQECLSILETISRLEGFLNATFEIFSTSHPILEILDKNSISCSSYYEFLSKFFKYFPIHSISIHNKTESVPMFESKLCSTFILEGNYSILNKSFVTTVSQNEFSLLNLDTGERSKFQSDYIIDIAFPFGDGCIGVFSKSEEKSFFQMFGRPTEEEETQGMLSVPTENIIAYDISNRRLALLQSSNKLFSVVDLESIAEEDEE</sequence>
<dbReference type="SUPFAM" id="SSF50978">
    <property type="entry name" value="WD40 repeat-like"/>
    <property type="match status" value="1"/>
</dbReference>
<dbReference type="GO" id="GO:0005680">
    <property type="term" value="C:anaphase-promoting complex"/>
    <property type="evidence" value="ECO:0000318"/>
    <property type="project" value="GO_Central"/>
</dbReference>
<dbReference type="PANTHER" id="PTHR13260:SF0">
    <property type="entry name" value="ANAPHASE-PROMOTING COMPLEX SUBUNIT 4"/>
    <property type="match status" value="1"/>
</dbReference>
<protein>
    <recommendedName>
        <fullName evidence="5">Anaphase-promoting complex subunit 4-like WD40 domain-containing protein</fullName>
    </recommendedName>
</protein>
<evidence type="ECO:0000256" key="1">
    <source>
        <dbReference type="ARBA" id="ARBA00022618"/>
    </source>
</evidence>
<dbReference type="Gene3D" id="2.130.10.10">
    <property type="entry name" value="YVTN repeat-like/Quinoprotein amine dehydrogenase"/>
    <property type="match status" value="1"/>
</dbReference>
<dbReference type="InterPro" id="IPR015943">
    <property type="entry name" value="WD40/YVTN_repeat-like_dom_sf"/>
</dbReference>
<dbReference type="AlphaFoldDB" id="A2G8I9"/>
<dbReference type="KEGG" id="tva:4744172"/>
<dbReference type="Pfam" id="PF12894">
    <property type="entry name" value="ANAPC4_WD40"/>
    <property type="match status" value="1"/>
</dbReference>
<keyword evidence="4" id="KW-0131">Cell cycle</keyword>
<proteinExistence type="predicted"/>
<evidence type="ECO:0000256" key="2">
    <source>
        <dbReference type="ARBA" id="ARBA00022776"/>
    </source>
</evidence>
<evidence type="ECO:0000256" key="3">
    <source>
        <dbReference type="ARBA" id="ARBA00022786"/>
    </source>
</evidence>
<dbReference type="InterPro" id="IPR036322">
    <property type="entry name" value="WD40_repeat_dom_sf"/>
</dbReference>
<keyword evidence="1" id="KW-0132">Cell division</keyword>
<organism evidence="6 7">
    <name type="scientific">Trichomonas vaginalis (strain ATCC PRA-98 / G3)</name>
    <dbReference type="NCBI Taxonomy" id="412133"/>
    <lineage>
        <taxon>Eukaryota</taxon>
        <taxon>Metamonada</taxon>
        <taxon>Parabasalia</taxon>
        <taxon>Trichomonadida</taxon>
        <taxon>Trichomonadidae</taxon>
        <taxon>Trichomonas</taxon>
    </lineage>
</organism>
<dbReference type="InterPro" id="IPR024977">
    <property type="entry name" value="Apc4-like_WD40_dom"/>
</dbReference>
<name>A2G8I9_TRIV3</name>
<dbReference type="InterPro" id="IPR024789">
    <property type="entry name" value="APC4"/>
</dbReference>
<dbReference type="STRING" id="5722.A2G8I9"/>
<dbReference type="OrthoDB" id="2110451at2759"/>
<dbReference type="VEuPathDB" id="TrichDB:TVAG_315960"/>
<gene>
    <name evidence="6" type="ORF">TVAG_315960</name>
</gene>
<reference evidence="6" key="1">
    <citation type="submission" date="2006-10" db="EMBL/GenBank/DDBJ databases">
        <authorList>
            <person name="Amadeo P."/>
            <person name="Zhao Q."/>
            <person name="Wortman J."/>
            <person name="Fraser-Liggett C."/>
            <person name="Carlton J."/>
        </authorList>
    </citation>
    <scope>NUCLEOTIDE SEQUENCE</scope>
    <source>
        <strain evidence="6">G3</strain>
    </source>
</reference>
<dbReference type="InParanoid" id="A2G8I9"/>
<dbReference type="GO" id="GO:0051301">
    <property type="term" value="P:cell division"/>
    <property type="evidence" value="ECO:0007669"/>
    <property type="project" value="UniProtKB-KW"/>
</dbReference>
<keyword evidence="3" id="KW-0833">Ubl conjugation pathway</keyword>
<evidence type="ECO:0000259" key="5">
    <source>
        <dbReference type="Pfam" id="PF12894"/>
    </source>
</evidence>
<keyword evidence="2" id="KW-0498">Mitosis</keyword>
<keyword evidence="7" id="KW-1185">Reference proteome</keyword>
<reference evidence="6" key="2">
    <citation type="journal article" date="2007" name="Science">
        <title>Draft genome sequence of the sexually transmitted pathogen Trichomonas vaginalis.</title>
        <authorList>
            <person name="Carlton J.M."/>
            <person name="Hirt R.P."/>
            <person name="Silva J.C."/>
            <person name="Delcher A.L."/>
            <person name="Schatz M."/>
            <person name="Zhao Q."/>
            <person name="Wortman J.R."/>
            <person name="Bidwell S.L."/>
            <person name="Alsmark U.C.M."/>
            <person name="Besteiro S."/>
            <person name="Sicheritz-Ponten T."/>
            <person name="Noel C.J."/>
            <person name="Dacks J.B."/>
            <person name="Foster P.G."/>
            <person name="Simillion C."/>
            <person name="Van de Peer Y."/>
            <person name="Miranda-Saavedra D."/>
            <person name="Barton G.J."/>
            <person name="Westrop G.D."/>
            <person name="Mueller S."/>
            <person name="Dessi D."/>
            <person name="Fiori P.L."/>
            <person name="Ren Q."/>
            <person name="Paulsen I."/>
            <person name="Zhang H."/>
            <person name="Bastida-Corcuera F.D."/>
            <person name="Simoes-Barbosa A."/>
            <person name="Brown M.T."/>
            <person name="Hayes R.D."/>
            <person name="Mukherjee M."/>
            <person name="Okumura C.Y."/>
            <person name="Schneider R."/>
            <person name="Smith A.J."/>
            <person name="Vanacova S."/>
            <person name="Villalvazo M."/>
            <person name="Haas B.J."/>
            <person name="Pertea M."/>
            <person name="Feldblyum T.V."/>
            <person name="Utterback T.R."/>
            <person name="Shu C.L."/>
            <person name="Osoegawa K."/>
            <person name="de Jong P.J."/>
            <person name="Hrdy I."/>
            <person name="Horvathova L."/>
            <person name="Zubacova Z."/>
            <person name="Dolezal P."/>
            <person name="Malik S.B."/>
            <person name="Logsdon J.M. Jr."/>
            <person name="Henze K."/>
            <person name="Gupta A."/>
            <person name="Wang C.C."/>
            <person name="Dunne R.L."/>
            <person name="Upcroft J.A."/>
            <person name="Upcroft P."/>
            <person name="White O."/>
            <person name="Salzberg S.L."/>
            <person name="Tang P."/>
            <person name="Chiu C.-H."/>
            <person name="Lee Y.-S."/>
            <person name="Embley T.M."/>
            <person name="Coombs G.H."/>
            <person name="Mottram J.C."/>
            <person name="Tachezy J."/>
            <person name="Fraser-Liggett C.M."/>
            <person name="Johnson P.J."/>
        </authorList>
    </citation>
    <scope>NUCLEOTIDE SEQUENCE [LARGE SCALE GENOMIC DNA]</scope>
    <source>
        <strain evidence="6">G3</strain>
    </source>
</reference>